<name>A0ABR9MBV5_9ACTN</name>
<keyword evidence="2" id="KW-0812">Transmembrane</keyword>
<dbReference type="InterPro" id="IPR028082">
    <property type="entry name" value="Peripla_BP_I"/>
</dbReference>
<organism evidence="3 4">
    <name type="scientific">Nonomuraea angiospora</name>
    <dbReference type="NCBI Taxonomy" id="46172"/>
    <lineage>
        <taxon>Bacteria</taxon>
        <taxon>Bacillati</taxon>
        <taxon>Actinomycetota</taxon>
        <taxon>Actinomycetes</taxon>
        <taxon>Streptosporangiales</taxon>
        <taxon>Streptosporangiaceae</taxon>
        <taxon>Nonomuraea</taxon>
    </lineage>
</organism>
<sequence length="905" mass="99050">MGAEVAQHLNAALAELVILRRFRRRKVRFGRRTGPLVFQLEPPDDHADDHAAGLEAIRSWPAEYYEEYSSVLPINEPCKAPPNAGLSQFAAELRAVAHRLSRPAYRLPLVFPRFEAAYALVDWDLRDPEQKRLAELGELDAELEEKVKQAIDRARQKILREVRKAIKKVVTNSYLGNLASGIVGLVIGIFGAFRVRAHWTLRWYRKKAFRRPLGTTEELVRELRRLLIEPGDEPSGNHVDEKELLLVKALLADIDAHHGLLRRLNRVRRPVILLPDVDLVPARRKIRDTLLAAYDHGSRGLRVHPVVVATSARGGAPVARGANPAVSPGELAKEIPALFARRKEAIENIIAGGAEQVPSRLLPVTLGSGPAPKPPRRGPGPLTLTTEMSALAGVLVFLAYAVILPPPEPASCGEGLVVMGGDCIGVSDGTGVLMPELDGMPAVFARIEAENNRIAAKAYATVALMIPLQSDIPAVRRQILSEVQGAYLAQLQANAPDAAKPPIRLVLANPGRDYRYWQRTVNYLTEREPRLRVVAGFNLSLTSTWDAMHHLTKDLGIPVVAGLVTSSDFANPETQDRTRDPFPGLARVVSTTKEQAEALLKSDPKLAGAESALVADTRPLDNYDKSLRDAFTEARKGKKGTGVQDMTYESPGLEEPGRTPNRFQDFALNICQSNARFVYFAGRAYHLKLFVKTLANTYCSGKKSYTVITGSDATTLDSRLDAEDLELIRGDPGGGRPSVSVEYAAPAHPGAWNVEVEKWWRKNTREGSKPKREDLPRYLAEPQESLARLQRLIATAKIGPVALEDGRTIVTHDVVLTAYRALAKAVAISATEVPTRQDVKDVLADLHAAYRIQGASGLICLTGAGNPYDKALPVVRLDPASGKLTFKGVAWPEGKPPNNNCVVPQ</sequence>
<dbReference type="RefSeq" id="WP_378525632.1">
    <property type="nucleotide sequence ID" value="NZ_JBHSKR010000002.1"/>
</dbReference>
<dbReference type="Gene3D" id="3.40.50.2300">
    <property type="match status" value="2"/>
</dbReference>
<proteinExistence type="predicted"/>
<keyword evidence="4" id="KW-1185">Reference proteome</keyword>
<evidence type="ECO:0000313" key="4">
    <source>
        <dbReference type="Proteomes" id="UP000633509"/>
    </source>
</evidence>
<comment type="caution">
    <text evidence="3">The sequence shown here is derived from an EMBL/GenBank/DDBJ whole genome shotgun (WGS) entry which is preliminary data.</text>
</comment>
<gene>
    <name evidence="3" type="ORF">H4W80_008296</name>
</gene>
<dbReference type="SUPFAM" id="SSF53822">
    <property type="entry name" value="Periplasmic binding protein-like I"/>
    <property type="match status" value="1"/>
</dbReference>
<evidence type="ECO:0000256" key="1">
    <source>
        <dbReference type="SAM" id="MobiDB-lite"/>
    </source>
</evidence>
<feature type="region of interest" description="Disordered" evidence="1">
    <location>
        <begin position="635"/>
        <end position="659"/>
    </location>
</feature>
<feature type="transmembrane region" description="Helical" evidence="2">
    <location>
        <begin position="174"/>
        <end position="197"/>
    </location>
</feature>
<evidence type="ECO:0008006" key="5">
    <source>
        <dbReference type="Google" id="ProtNLM"/>
    </source>
</evidence>
<keyword evidence="2" id="KW-1133">Transmembrane helix</keyword>
<accession>A0ABR9MBV5</accession>
<evidence type="ECO:0000256" key="2">
    <source>
        <dbReference type="SAM" id="Phobius"/>
    </source>
</evidence>
<keyword evidence="2" id="KW-0472">Membrane</keyword>
<protein>
    <recommendedName>
        <fullName evidence="5">ABC transporter substrate-binding protein</fullName>
    </recommendedName>
</protein>
<evidence type="ECO:0000313" key="3">
    <source>
        <dbReference type="EMBL" id="MBE1590038.1"/>
    </source>
</evidence>
<dbReference type="Proteomes" id="UP000633509">
    <property type="component" value="Unassembled WGS sequence"/>
</dbReference>
<reference evidence="3 4" key="1">
    <citation type="submission" date="2020-10" db="EMBL/GenBank/DDBJ databases">
        <title>Sequencing the genomes of 1000 actinobacteria strains.</title>
        <authorList>
            <person name="Klenk H.-P."/>
        </authorList>
    </citation>
    <scope>NUCLEOTIDE SEQUENCE [LARGE SCALE GENOMIC DNA]</scope>
    <source>
        <strain evidence="3 4">DSM 43173</strain>
    </source>
</reference>
<dbReference type="EMBL" id="JADBEK010000001">
    <property type="protein sequence ID" value="MBE1590038.1"/>
    <property type="molecule type" value="Genomic_DNA"/>
</dbReference>